<keyword evidence="1" id="KW-0472">Membrane</keyword>
<dbReference type="RefSeq" id="WP_130511030.1">
    <property type="nucleotide sequence ID" value="NZ_SHKY01000001.1"/>
</dbReference>
<evidence type="ECO:0000313" key="3">
    <source>
        <dbReference type="Proteomes" id="UP000292564"/>
    </source>
</evidence>
<keyword evidence="3" id="KW-1185">Reference proteome</keyword>
<proteinExistence type="predicted"/>
<dbReference type="Proteomes" id="UP000292564">
    <property type="component" value="Unassembled WGS sequence"/>
</dbReference>
<accession>A0A4Q7ZNY6</accession>
<comment type="caution">
    <text evidence="2">The sequence shown here is derived from an EMBL/GenBank/DDBJ whole genome shotgun (WGS) entry which is preliminary data.</text>
</comment>
<sequence>MELLTGTMALLVIVTGTAMLSGHPVIMIVLAAVLGGLVLLLTRGREIRARRRVRRTVPRSATAGRPAANRTVVVSDVVVQDVVPEDGLNPVPLDGRTAAALMCGTVGLFLFNPLFGPLAVGLGVAALRRGTPGRWGRPAAVAAVLLGLADLLVWAVLLLSRLALHGVLWHT</sequence>
<dbReference type="AlphaFoldDB" id="A0A4Q7ZNY6"/>
<feature type="transmembrane region" description="Helical" evidence="1">
    <location>
        <begin position="139"/>
        <end position="159"/>
    </location>
</feature>
<protein>
    <recommendedName>
        <fullName evidence="4">DUF4190 domain-containing protein</fullName>
    </recommendedName>
</protein>
<dbReference type="EMBL" id="SHKY01000001">
    <property type="protein sequence ID" value="RZU52411.1"/>
    <property type="molecule type" value="Genomic_DNA"/>
</dbReference>
<feature type="transmembrane region" description="Helical" evidence="1">
    <location>
        <begin position="106"/>
        <end position="127"/>
    </location>
</feature>
<evidence type="ECO:0000256" key="1">
    <source>
        <dbReference type="SAM" id="Phobius"/>
    </source>
</evidence>
<evidence type="ECO:0000313" key="2">
    <source>
        <dbReference type="EMBL" id="RZU52411.1"/>
    </source>
</evidence>
<evidence type="ECO:0008006" key="4">
    <source>
        <dbReference type="Google" id="ProtNLM"/>
    </source>
</evidence>
<gene>
    <name evidence="2" type="ORF">EV385_4274</name>
</gene>
<keyword evidence="1" id="KW-0812">Transmembrane</keyword>
<name>A0A4Q7ZNY6_9ACTN</name>
<feature type="transmembrane region" description="Helical" evidence="1">
    <location>
        <begin position="20"/>
        <end position="42"/>
    </location>
</feature>
<reference evidence="2 3" key="1">
    <citation type="submission" date="2019-02" db="EMBL/GenBank/DDBJ databases">
        <title>Sequencing the genomes of 1000 actinobacteria strains.</title>
        <authorList>
            <person name="Klenk H.-P."/>
        </authorList>
    </citation>
    <scope>NUCLEOTIDE SEQUENCE [LARGE SCALE GENOMIC DNA]</scope>
    <source>
        <strain evidence="2 3">DSM 45162</strain>
    </source>
</reference>
<keyword evidence="1" id="KW-1133">Transmembrane helix</keyword>
<organism evidence="2 3">
    <name type="scientific">Krasilnikovia cinnamomea</name>
    <dbReference type="NCBI Taxonomy" id="349313"/>
    <lineage>
        <taxon>Bacteria</taxon>
        <taxon>Bacillati</taxon>
        <taxon>Actinomycetota</taxon>
        <taxon>Actinomycetes</taxon>
        <taxon>Micromonosporales</taxon>
        <taxon>Micromonosporaceae</taxon>
        <taxon>Krasilnikovia</taxon>
    </lineage>
</organism>